<evidence type="ECO:0000256" key="1">
    <source>
        <dbReference type="ARBA" id="ARBA00007788"/>
    </source>
</evidence>
<evidence type="ECO:0000259" key="3">
    <source>
        <dbReference type="Pfam" id="PF04542"/>
    </source>
</evidence>
<dbReference type="Gene3D" id="1.20.120.1810">
    <property type="match status" value="1"/>
</dbReference>
<dbReference type="PANTHER" id="PTHR30603">
    <property type="entry name" value="RNA POLYMERASE SIGMA FACTOR RPO"/>
    <property type="match status" value="1"/>
</dbReference>
<feature type="compositionally biased region" description="Polar residues" evidence="2">
    <location>
        <begin position="113"/>
        <end position="122"/>
    </location>
</feature>
<feature type="domain" description="RNA polymerase sigma-70 region 2" evidence="3">
    <location>
        <begin position="222"/>
        <end position="270"/>
    </location>
</feature>
<dbReference type="InterPro" id="IPR014284">
    <property type="entry name" value="RNA_pol_sigma-70_dom"/>
</dbReference>
<dbReference type="Gene3D" id="1.10.10.10">
    <property type="entry name" value="Winged helix-like DNA-binding domain superfamily/Winged helix DNA-binding domain"/>
    <property type="match status" value="1"/>
</dbReference>
<dbReference type="NCBIfam" id="TIGR02937">
    <property type="entry name" value="sigma70-ECF"/>
    <property type="match status" value="1"/>
</dbReference>
<evidence type="ECO:0000256" key="2">
    <source>
        <dbReference type="SAM" id="MobiDB-lite"/>
    </source>
</evidence>
<dbReference type="InterPro" id="IPR036388">
    <property type="entry name" value="WH-like_DNA-bd_sf"/>
</dbReference>
<dbReference type="GO" id="GO:0006352">
    <property type="term" value="P:DNA-templated transcription initiation"/>
    <property type="evidence" value="ECO:0007669"/>
    <property type="project" value="InterPro"/>
</dbReference>
<name>A0A7S4N9P8_9STRA</name>
<dbReference type="SUPFAM" id="SSF88946">
    <property type="entry name" value="Sigma2 domain of RNA polymerase sigma factors"/>
    <property type="match status" value="1"/>
</dbReference>
<dbReference type="AlphaFoldDB" id="A0A7S4N9P8"/>
<evidence type="ECO:0000313" key="4">
    <source>
        <dbReference type="EMBL" id="CAE2273621.1"/>
    </source>
</evidence>
<gene>
    <name evidence="4" type="ORF">OAUR00152_LOCUS33544</name>
</gene>
<reference evidence="4" key="1">
    <citation type="submission" date="2021-01" db="EMBL/GenBank/DDBJ databases">
        <authorList>
            <person name="Corre E."/>
            <person name="Pelletier E."/>
            <person name="Niang G."/>
            <person name="Scheremetjew M."/>
            <person name="Finn R."/>
            <person name="Kale V."/>
            <person name="Holt S."/>
            <person name="Cochrane G."/>
            <person name="Meng A."/>
            <person name="Brown T."/>
            <person name="Cohen L."/>
        </authorList>
    </citation>
    <scope>NUCLEOTIDE SEQUENCE</scope>
    <source>
        <strain evidence="4">Isolate 1302-5</strain>
    </source>
</reference>
<feature type="region of interest" description="Disordered" evidence="2">
    <location>
        <begin position="47"/>
        <end position="122"/>
    </location>
</feature>
<proteinExistence type="inferred from homology"/>
<dbReference type="InterPro" id="IPR013325">
    <property type="entry name" value="RNA_pol_sigma_r2"/>
</dbReference>
<dbReference type="Pfam" id="PF04542">
    <property type="entry name" value="Sigma70_r2"/>
    <property type="match status" value="1"/>
</dbReference>
<accession>A0A7S4N9P8</accession>
<feature type="compositionally biased region" description="Basic and acidic residues" evidence="2">
    <location>
        <begin position="79"/>
        <end position="88"/>
    </location>
</feature>
<protein>
    <recommendedName>
        <fullName evidence="3">RNA polymerase sigma-70 region 2 domain-containing protein</fullName>
    </recommendedName>
</protein>
<dbReference type="GO" id="GO:0003700">
    <property type="term" value="F:DNA-binding transcription factor activity"/>
    <property type="evidence" value="ECO:0007669"/>
    <property type="project" value="InterPro"/>
</dbReference>
<dbReference type="InterPro" id="IPR050239">
    <property type="entry name" value="Sigma-70_RNA_pol_init_factors"/>
</dbReference>
<comment type="similarity">
    <text evidence="1">Belongs to the sigma-70 factor family.</text>
</comment>
<dbReference type="PANTHER" id="PTHR30603:SF47">
    <property type="entry name" value="RNA POLYMERASE SIGMA FACTOR SIGD, CHLOROPLASTIC"/>
    <property type="match status" value="1"/>
</dbReference>
<dbReference type="InterPro" id="IPR007627">
    <property type="entry name" value="RNA_pol_sigma70_r2"/>
</dbReference>
<sequence>MRFSPAVHRGKMRRTRTQRLAGGALLVSASLIGGSSAFHAAPAGITPAAAPASSRGSGKFSPVSRAQETSSHAVTSRCRRGDDAESRASTRYRGQRTALRMATHSDSLRDRTSPSAPLTSMPLSREEELTLLSEAAEYRRLKALESEAAMRSPDLTPPRVSVLANEAGYDDDIEDYEDAYDRGLKAREVLVTRNMGLVHYVVNEVMGTKSKAKGSTGKRRLNSLSVDDLLQEGSIGLSRAVEKYVLSKSNGARFSTYAVYWIRAAVLRCIAEKDDVIRVPVGVTEAISKMTRAAGALGIELDGIGIAGAIESAHDAIGVDLTKVDGSGGARTKAWKEAEAAKALAAQAGISDNMLREAMRVRRRRNTGGYTSFNDSWMLHTGDPITNGKTAISTAAASSGEEDMEELKRALGEFLQPRELEALSWRYGLLQEFDGYRDYEAEALEDIFGEGGLFASSTLVSKKASPVPVKTGSAVAAAAGNAIPQGGKWGEAMSFAEVGKNMAVSAEYGRRLCRRALDKLKKAADEGHLELQPEWLV</sequence>
<feature type="compositionally biased region" description="Polar residues" evidence="2">
    <location>
        <begin position="64"/>
        <end position="74"/>
    </location>
</feature>
<dbReference type="EMBL" id="HBKQ01048560">
    <property type="protein sequence ID" value="CAE2273621.1"/>
    <property type="molecule type" value="Transcribed_RNA"/>
</dbReference>
<organism evidence="4">
    <name type="scientific">Odontella aurita</name>
    <dbReference type="NCBI Taxonomy" id="265563"/>
    <lineage>
        <taxon>Eukaryota</taxon>
        <taxon>Sar</taxon>
        <taxon>Stramenopiles</taxon>
        <taxon>Ochrophyta</taxon>
        <taxon>Bacillariophyta</taxon>
        <taxon>Mediophyceae</taxon>
        <taxon>Biddulphiophycidae</taxon>
        <taxon>Eupodiscales</taxon>
        <taxon>Odontellaceae</taxon>
        <taxon>Odontella</taxon>
    </lineage>
</organism>